<keyword evidence="1" id="KW-0677">Repeat</keyword>
<dbReference type="PRINTS" id="PR01415">
    <property type="entry name" value="ANKYRIN"/>
</dbReference>
<gene>
    <name evidence="4" type="ORF">SARC_18195</name>
</gene>
<dbReference type="EMBL" id="KQ256016">
    <property type="protein sequence ID" value="KNC69297.1"/>
    <property type="molecule type" value="Genomic_DNA"/>
</dbReference>
<evidence type="ECO:0000256" key="1">
    <source>
        <dbReference type="ARBA" id="ARBA00022737"/>
    </source>
</evidence>
<dbReference type="InterPro" id="IPR036770">
    <property type="entry name" value="Ankyrin_rpt-contain_sf"/>
</dbReference>
<sequence>MVLLQQVGCTPLHTASQNGHKDVVELLLAKGADINVKNNDSLQQFGRTSLYVASENGHKDVVELLLAKGADIHVQKE</sequence>
<keyword evidence="5" id="KW-1185">Reference proteome</keyword>
<feature type="repeat" description="ANK" evidence="3">
    <location>
        <begin position="45"/>
        <end position="77"/>
    </location>
</feature>
<dbReference type="Pfam" id="PF12796">
    <property type="entry name" value="Ank_2"/>
    <property type="match status" value="1"/>
</dbReference>
<reference evidence="4 5" key="1">
    <citation type="submission" date="2011-02" db="EMBL/GenBank/DDBJ databases">
        <title>The Genome Sequence of Sphaeroforma arctica JP610.</title>
        <authorList>
            <consortium name="The Broad Institute Genome Sequencing Platform"/>
            <person name="Russ C."/>
            <person name="Cuomo C."/>
            <person name="Young S.K."/>
            <person name="Zeng Q."/>
            <person name="Gargeya S."/>
            <person name="Alvarado L."/>
            <person name="Berlin A."/>
            <person name="Chapman S.B."/>
            <person name="Chen Z."/>
            <person name="Freedman E."/>
            <person name="Gellesch M."/>
            <person name="Goldberg J."/>
            <person name="Griggs A."/>
            <person name="Gujja S."/>
            <person name="Heilman E."/>
            <person name="Heiman D."/>
            <person name="Howarth C."/>
            <person name="Mehta T."/>
            <person name="Neiman D."/>
            <person name="Pearson M."/>
            <person name="Roberts A."/>
            <person name="Saif S."/>
            <person name="Shea T."/>
            <person name="Shenoy N."/>
            <person name="Sisk P."/>
            <person name="Stolte C."/>
            <person name="Sykes S."/>
            <person name="White J."/>
            <person name="Yandava C."/>
            <person name="Burger G."/>
            <person name="Gray M.W."/>
            <person name="Holland P.W.H."/>
            <person name="King N."/>
            <person name="Lang F.B.F."/>
            <person name="Roger A.J."/>
            <person name="Ruiz-Trillo I."/>
            <person name="Haas B."/>
            <person name="Nusbaum C."/>
            <person name="Birren B."/>
        </authorList>
    </citation>
    <scope>NUCLEOTIDE SEQUENCE [LARGE SCALE GENOMIC DNA]</scope>
    <source>
        <strain evidence="4 5">JP610</strain>
    </source>
</reference>
<dbReference type="PROSITE" id="PS50297">
    <property type="entry name" value="ANK_REP_REGION"/>
    <property type="match status" value="2"/>
</dbReference>
<evidence type="ECO:0000256" key="3">
    <source>
        <dbReference type="PROSITE-ProRule" id="PRU00023"/>
    </source>
</evidence>
<dbReference type="SMART" id="SM00248">
    <property type="entry name" value="ANK"/>
    <property type="match status" value="2"/>
</dbReference>
<dbReference type="PANTHER" id="PTHR24126:SF14">
    <property type="entry name" value="ANK_REP_REGION DOMAIN-CONTAINING PROTEIN"/>
    <property type="match status" value="1"/>
</dbReference>
<protein>
    <submittedName>
        <fullName evidence="4">Uncharacterized protein</fullName>
    </submittedName>
</protein>
<dbReference type="InterPro" id="IPR002110">
    <property type="entry name" value="Ankyrin_rpt"/>
</dbReference>
<dbReference type="OrthoDB" id="539213at2759"/>
<name>A0A0L0EXU2_9EUKA</name>
<feature type="non-terminal residue" evidence="4">
    <location>
        <position position="77"/>
    </location>
</feature>
<dbReference type="PANTHER" id="PTHR24126">
    <property type="entry name" value="ANKYRIN REPEAT, PH AND SEC7 DOMAIN CONTAINING PROTEIN SECG-RELATED"/>
    <property type="match status" value="1"/>
</dbReference>
<evidence type="ECO:0000313" key="5">
    <source>
        <dbReference type="Proteomes" id="UP000054560"/>
    </source>
</evidence>
<dbReference type="PROSITE" id="PS50088">
    <property type="entry name" value="ANK_REPEAT"/>
    <property type="match status" value="2"/>
</dbReference>
<dbReference type="STRING" id="667725.A0A0L0EXU2"/>
<dbReference type="Proteomes" id="UP000054560">
    <property type="component" value="Unassembled WGS sequence"/>
</dbReference>
<dbReference type="SUPFAM" id="SSF48403">
    <property type="entry name" value="Ankyrin repeat"/>
    <property type="match status" value="1"/>
</dbReference>
<evidence type="ECO:0000313" key="4">
    <source>
        <dbReference type="EMBL" id="KNC69297.1"/>
    </source>
</evidence>
<feature type="repeat" description="ANK" evidence="3">
    <location>
        <begin position="7"/>
        <end position="39"/>
    </location>
</feature>
<keyword evidence="2 3" id="KW-0040">ANK repeat</keyword>
<organism evidence="4 5">
    <name type="scientific">Sphaeroforma arctica JP610</name>
    <dbReference type="NCBI Taxonomy" id="667725"/>
    <lineage>
        <taxon>Eukaryota</taxon>
        <taxon>Ichthyosporea</taxon>
        <taxon>Ichthyophonida</taxon>
        <taxon>Sphaeroforma</taxon>
    </lineage>
</organism>
<accession>A0A0L0EXU2</accession>
<proteinExistence type="predicted"/>
<dbReference type="RefSeq" id="XP_014143199.1">
    <property type="nucleotide sequence ID" value="XM_014287724.1"/>
</dbReference>
<evidence type="ECO:0000256" key="2">
    <source>
        <dbReference type="ARBA" id="ARBA00023043"/>
    </source>
</evidence>
<dbReference type="GeneID" id="25918699"/>
<dbReference type="Gene3D" id="1.25.40.20">
    <property type="entry name" value="Ankyrin repeat-containing domain"/>
    <property type="match status" value="1"/>
</dbReference>
<dbReference type="AlphaFoldDB" id="A0A0L0EXU2"/>